<evidence type="ECO:0000259" key="3">
    <source>
        <dbReference type="Pfam" id="PF00931"/>
    </source>
</evidence>
<dbReference type="Pfam" id="PF25000">
    <property type="entry name" value="DUF7779"/>
    <property type="match status" value="1"/>
</dbReference>
<feature type="transmembrane region" description="Helical" evidence="2">
    <location>
        <begin position="21"/>
        <end position="42"/>
    </location>
</feature>
<dbReference type="InterPro" id="IPR002182">
    <property type="entry name" value="NB-ARC"/>
</dbReference>
<keyword evidence="2" id="KW-1133">Transmembrane helix</keyword>
<dbReference type="SUPFAM" id="SSF52540">
    <property type="entry name" value="P-loop containing nucleoside triphosphate hydrolases"/>
    <property type="match status" value="1"/>
</dbReference>
<dbReference type="PANTHER" id="PTHR35205">
    <property type="entry name" value="NB-ARC AND TPR DOMAIN PROTEIN"/>
    <property type="match status" value="1"/>
</dbReference>
<dbReference type="Gene3D" id="3.40.50.300">
    <property type="entry name" value="P-loop containing nucleotide triphosphate hydrolases"/>
    <property type="match status" value="1"/>
</dbReference>
<dbReference type="Gene3D" id="1.25.40.10">
    <property type="entry name" value="Tetratricopeptide repeat domain"/>
    <property type="match status" value="1"/>
</dbReference>
<evidence type="ECO:0008006" key="7">
    <source>
        <dbReference type="Google" id="ProtNLM"/>
    </source>
</evidence>
<organism evidence="5 6">
    <name type="scientific">Ktedonobacter robiniae</name>
    <dbReference type="NCBI Taxonomy" id="2778365"/>
    <lineage>
        <taxon>Bacteria</taxon>
        <taxon>Bacillati</taxon>
        <taxon>Chloroflexota</taxon>
        <taxon>Ktedonobacteria</taxon>
        <taxon>Ktedonobacterales</taxon>
        <taxon>Ktedonobacteraceae</taxon>
        <taxon>Ktedonobacter</taxon>
    </lineage>
</organism>
<dbReference type="Proteomes" id="UP000654345">
    <property type="component" value="Unassembled WGS sequence"/>
</dbReference>
<dbReference type="SUPFAM" id="SSF48452">
    <property type="entry name" value="TPR-like"/>
    <property type="match status" value="1"/>
</dbReference>
<gene>
    <name evidence="5" type="ORF">KSB_29330</name>
</gene>
<feature type="transmembrane region" description="Helical" evidence="2">
    <location>
        <begin position="170"/>
        <end position="193"/>
    </location>
</feature>
<feature type="domain" description="NB-ARC" evidence="3">
    <location>
        <begin position="121"/>
        <end position="276"/>
    </location>
</feature>
<name>A0ABQ3UP20_9CHLR</name>
<comment type="caution">
    <text evidence="5">The sequence shown here is derived from an EMBL/GenBank/DDBJ whole genome shotgun (WGS) entry which is preliminary data.</text>
</comment>
<evidence type="ECO:0000313" key="5">
    <source>
        <dbReference type="EMBL" id="GHO54458.1"/>
    </source>
</evidence>
<sequence>MQKQKYPNHIRRRQTELLSKIRSFFIAFILLCLVFIGGAWILSYGNVISNQWAQISSIIMTTLGVIAAVCQWLLPLPSTQTSTSNIHLPENQQPKTAPTPCSTSTFPYHFPRRNPFFTGREELIRKLREQLTTKNATALTQAQAISGLGGIGKTQIAVEYAYRYRNEYQYIFWASVTDAVTFLSSIVEIAHLLRLPERCEQDQTIIADAVKHWLAMNEHWLLILDNADDLAIIDAFLPPDMKGHLLITTRAQAVGTLANPLDVSKMSIDEGITLLLRRAKRIDTHQTLESAKAQDRTEAEAIAQELDVLPLALDQAGAYIEETKCSLSSYLRTYQLHRQEMLKYRGSLPPNHPEPVATTWSLSFRNIEKANPLAANLLQLCAFLDAEDIPEEIFTKEALHLGPHLGKLQAHPEQLNTSMSIIGRYSLLHRNPDTQTLTIHRLVQAVLKDSMSKKMQHLWAERAVQAVGSVFPSVDVDTWEQCRRYLSHARTCISLIRNYSLLTQETAKLIDKVATYDKDHALYTEAENIYNDIVKLNEKVLGPEHPDTASSLSNLAYLYKSQGKYELAEPLLQRTLAIPLKELEKETKTPPCGSSDPREPHPQARMLEAGLSDLSRGQRHLISQPFKLPGCPSLSMLAI</sequence>
<reference evidence="5 6" key="1">
    <citation type="journal article" date="2021" name="Int. J. Syst. Evol. Microbiol.">
        <title>Reticulibacter mediterranei gen. nov., sp. nov., within the new family Reticulibacteraceae fam. nov., and Ktedonospora formicarum gen. nov., sp. nov., Ktedonobacter robiniae sp. nov., Dictyobacter formicarum sp. nov. and Dictyobacter arantiisoli sp. nov., belonging to the class Ktedonobacteria.</title>
        <authorList>
            <person name="Yabe S."/>
            <person name="Zheng Y."/>
            <person name="Wang C.M."/>
            <person name="Sakai Y."/>
            <person name="Abe K."/>
            <person name="Yokota A."/>
            <person name="Donadio S."/>
            <person name="Cavaletti L."/>
            <person name="Monciardini P."/>
        </authorList>
    </citation>
    <scope>NUCLEOTIDE SEQUENCE [LARGE SCALE GENOMIC DNA]</scope>
    <source>
        <strain evidence="5 6">SOSP1-30</strain>
    </source>
</reference>
<dbReference type="InterPro" id="IPR027417">
    <property type="entry name" value="P-loop_NTPase"/>
</dbReference>
<dbReference type="PANTHER" id="PTHR35205:SF1">
    <property type="entry name" value="ZU5 DOMAIN-CONTAINING PROTEIN"/>
    <property type="match status" value="1"/>
</dbReference>
<dbReference type="EMBL" id="BNJG01000001">
    <property type="protein sequence ID" value="GHO54458.1"/>
    <property type="molecule type" value="Genomic_DNA"/>
</dbReference>
<dbReference type="Pfam" id="PF13424">
    <property type="entry name" value="TPR_12"/>
    <property type="match status" value="1"/>
</dbReference>
<evidence type="ECO:0000256" key="1">
    <source>
        <dbReference type="SAM" id="MobiDB-lite"/>
    </source>
</evidence>
<keyword evidence="6" id="KW-1185">Reference proteome</keyword>
<dbReference type="InterPro" id="IPR056681">
    <property type="entry name" value="DUF7779"/>
</dbReference>
<keyword evidence="2" id="KW-0812">Transmembrane</keyword>
<feature type="region of interest" description="Disordered" evidence="1">
    <location>
        <begin position="583"/>
        <end position="602"/>
    </location>
</feature>
<evidence type="ECO:0000256" key="2">
    <source>
        <dbReference type="SAM" id="Phobius"/>
    </source>
</evidence>
<accession>A0ABQ3UP20</accession>
<evidence type="ECO:0000313" key="6">
    <source>
        <dbReference type="Proteomes" id="UP000654345"/>
    </source>
</evidence>
<dbReference type="InterPro" id="IPR011990">
    <property type="entry name" value="TPR-like_helical_dom_sf"/>
</dbReference>
<dbReference type="Pfam" id="PF00931">
    <property type="entry name" value="NB-ARC"/>
    <property type="match status" value="1"/>
</dbReference>
<keyword evidence="2" id="KW-0472">Membrane</keyword>
<feature type="domain" description="DUF7779" evidence="4">
    <location>
        <begin position="366"/>
        <end position="454"/>
    </location>
</feature>
<proteinExistence type="predicted"/>
<evidence type="ECO:0000259" key="4">
    <source>
        <dbReference type="Pfam" id="PF25000"/>
    </source>
</evidence>
<dbReference type="RefSeq" id="WP_201371171.1">
    <property type="nucleotide sequence ID" value="NZ_BNJG01000001.1"/>
</dbReference>
<feature type="transmembrane region" description="Helical" evidence="2">
    <location>
        <begin position="54"/>
        <end position="74"/>
    </location>
</feature>
<protein>
    <recommendedName>
        <fullName evidence="7">NB-ARC domain-containing protein</fullName>
    </recommendedName>
</protein>